<dbReference type="Proteomes" id="UP001233271">
    <property type="component" value="Chromosome 2"/>
</dbReference>
<evidence type="ECO:0000313" key="3">
    <source>
        <dbReference type="EMBL" id="BEI88866.1"/>
    </source>
</evidence>
<dbReference type="PANTHER" id="PTHR11941">
    <property type="entry name" value="ENOYL-COA HYDRATASE-RELATED"/>
    <property type="match status" value="1"/>
</dbReference>
<evidence type="ECO:0000256" key="1">
    <source>
        <dbReference type="ARBA" id="ARBA00005254"/>
    </source>
</evidence>
<dbReference type="PANTHER" id="PTHR11941:SF75">
    <property type="entry name" value="ENOYL-COA HYDRATASE_ISOMERASE FAMILY PROTEIN"/>
    <property type="match status" value="1"/>
</dbReference>
<protein>
    <recommendedName>
        <fullName evidence="5">ClpP/crotonase</fullName>
    </recommendedName>
</protein>
<gene>
    <name evidence="3" type="ORF">CcaverHIS019_0202280</name>
</gene>
<evidence type="ECO:0008006" key="5">
    <source>
        <dbReference type="Google" id="ProtNLM"/>
    </source>
</evidence>
<dbReference type="Gene3D" id="3.90.226.10">
    <property type="entry name" value="2-enoyl-CoA Hydratase, Chain A, domain 1"/>
    <property type="match status" value="1"/>
</dbReference>
<dbReference type="Pfam" id="PF00378">
    <property type="entry name" value="ECH_1"/>
    <property type="match status" value="1"/>
</dbReference>
<name>A0AA48KZP5_9TREE</name>
<dbReference type="KEGG" id="ccac:CcaHIS019_0202280"/>
<dbReference type="GO" id="GO:0006635">
    <property type="term" value="P:fatty acid beta-oxidation"/>
    <property type="evidence" value="ECO:0007669"/>
    <property type="project" value="TreeGrafter"/>
</dbReference>
<dbReference type="GO" id="GO:0004165">
    <property type="term" value="F:delta(3)-delta(2)-enoyl-CoA isomerase activity"/>
    <property type="evidence" value="ECO:0007669"/>
    <property type="project" value="TreeGrafter"/>
</dbReference>
<proteinExistence type="inferred from homology"/>
<dbReference type="SUPFAM" id="SSF52096">
    <property type="entry name" value="ClpP/crotonase"/>
    <property type="match status" value="1"/>
</dbReference>
<accession>A0AA48KZP5</accession>
<comment type="similarity">
    <text evidence="1 2">Belongs to the enoyl-CoA hydratase/isomerase family.</text>
</comment>
<evidence type="ECO:0000256" key="2">
    <source>
        <dbReference type="RuleBase" id="RU003707"/>
    </source>
</evidence>
<sequence>MSNVLLTRPTPTVWQLTLNSGPDNRLRPDLLGELAAQLDVIEAEWRKSGGGEVDEAKRGKNNGAGAVVITSAFPKFFSNGLDPSVLMTTPNFFEDIFDPVIYRLMTFPLVTVAAVNGHAFAGGMVLALACDFRVMNADKGMMCMNELLIGLPLPNSFATLLEMRLSKPALRDTMLAKRWKQSELLANGIIDEVAPEAQVVSRSIELAQQEGAKVGMGVWGAIKDGLFHAIIDASRSHREIVRPQTGAARFLARMKRQQAKL</sequence>
<evidence type="ECO:0000313" key="4">
    <source>
        <dbReference type="Proteomes" id="UP001233271"/>
    </source>
</evidence>
<dbReference type="CDD" id="cd06558">
    <property type="entry name" value="crotonase-like"/>
    <property type="match status" value="1"/>
</dbReference>
<dbReference type="PROSITE" id="PS00166">
    <property type="entry name" value="ENOYL_COA_HYDRATASE"/>
    <property type="match status" value="1"/>
</dbReference>
<dbReference type="AlphaFoldDB" id="A0AA48KZP5"/>
<dbReference type="GO" id="GO:0005777">
    <property type="term" value="C:peroxisome"/>
    <property type="evidence" value="ECO:0007669"/>
    <property type="project" value="TreeGrafter"/>
</dbReference>
<dbReference type="GeneID" id="85492737"/>
<dbReference type="EMBL" id="AP028213">
    <property type="protein sequence ID" value="BEI88866.1"/>
    <property type="molecule type" value="Genomic_DNA"/>
</dbReference>
<organism evidence="3 4">
    <name type="scientific">Cutaneotrichosporon cavernicola</name>
    <dbReference type="NCBI Taxonomy" id="279322"/>
    <lineage>
        <taxon>Eukaryota</taxon>
        <taxon>Fungi</taxon>
        <taxon>Dikarya</taxon>
        <taxon>Basidiomycota</taxon>
        <taxon>Agaricomycotina</taxon>
        <taxon>Tremellomycetes</taxon>
        <taxon>Trichosporonales</taxon>
        <taxon>Trichosporonaceae</taxon>
        <taxon>Cutaneotrichosporon</taxon>
    </lineage>
</organism>
<dbReference type="InterPro" id="IPR029045">
    <property type="entry name" value="ClpP/crotonase-like_dom_sf"/>
</dbReference>
<dbReference type="RefSeq" id="XP_060454132.1">
    <property type="nucleotide sequence ID" value="XM_060597216.1"/>
</dbReference>
<dbReference type="InterPro" id="IPR018376">
    <property type="entry name" value="Enoyl-CoA_hyd/isom_CS"/>
</dbReference>
<dbReference type="InterPro" id="IPR001753">
    <property type="entry name" value="Enoyl-CoA_hydra/iso"/>
</dbReference>
<keyword evidence="4" id="KW-1185">Reference proteome</keyword>
<reference evidence="3" key="1">
    <citation type="journal article" date="2023" name="BMC Genomics">
        <title>Chromosome-level genome assemblies of Cutaneotrichosporon spp. (Trichosporonales, Basidiomycota) reveal imbalanced evolution between nucleotide sequences and chromosome synteny.</title>
        <authorList>
            <person name="Kobayashi Y."/>
            <person name="Kayamori A."/>
            <person name="Aoki K."/>
            <person name="Shiwa Y."/>
            <person name="Matsutani M."/>
            <person name="Fujita N."/>
            <person name="Sugita T."/>
            <person name="Iwasaki W."/>
            <person name="Tanaka N."/>
            <person name="Takashima M."/>
        </authorList>
    </citation>
    <scope>NUCLEOTIDE SEQUENCE</scope>
    <source>
        <strain evidence="3">HIS019</strain>
    </source>
</reference>